<evidence type="ECO:0000256" key="1">
    <source>
        <dbReference type="SAM" id="MobiDB-lite"/>
    </source>
</evidence>
<organism evidence="3 4">
    <name type="scientific">Lentithecium fluviatile CBS 122367</name>
    <dbReference type="NCBI Taxonomy" id="1168545"/>
    <lineage>
        <taxon>Eukaryota</taxon>
        <taxon>Fungi</taxon>
        <taxon>Dikarya</taxon>
        <taxon>Ascomycota</taxon>
        <taxon>Pezizomycotina</taxon>
        <taxon>Dothideomycetes</taxon>
        <taxon>Pleosporomycetidae</taxon>
        <taxon>Pleosporales</taxon>
        <taxon>Massarineae</taxon>
        <taxon>Lentitheciaceae</taxon>
        <taxon>Lentithecium</taxon>
    </lineage>
</organism>
<feature type="region of interest" description="Disordered" evidence="1">
    <location>
        <begin position="59"/>
        <end position="80"/>
    </location>
</feature>
<protein>
    <recommendedName>
        <fullName evidence="2">Probable double zinc ribbon domain-containing protein</fullName>
    </recommendedName>
</protein>
<keyword evidence="4" id="KW-1185">Reference proteome</keyword>
<feature type="domain" description="Probable double zinc ribbon" evidence="2">
    <location>
        <begin position="90"/>
        <end position="170"/>
    </location>
</feature>
<dbReference type="Proteomes" id="UP000799291">
    <property type="component" value="Unassembled WGS sequence"/>
</dbReference>
<evidence type="ECO:0000259" key="2">
    <source>
        <dbReference type="Pfam" id="PF26652"/>
    </source>
</evidence>
<name>A0A6G1J446_9PLEO</name>
<dbReference type="Pfam" id="PF26652">
    <property type="entry name" value="Zn_ribbon_double"/>
    <property type="match status" value="1"/>
</dbReference>
<feature type="region of interest" description="Disordered" evidence="1">
    <location>
        <begin position="1"/>
        <end position="40"/>
    </location>
</feature>
<dbReference type="AlphaFoldDB" id="A0A6G1J446"/>
<reference evidence="3" key="1">
    <citation type="journal article" date="2020" name="Stud. Mycol.">
        <title>101 Dothideomycetes genomes: a test case for predicting lifestyles and emergence of pathogens.</title>
        <authorList>
            <person name="Haridas S."/>
            <person name="Albert R."/>
            <person name="Binder M."/>
            <person name="Bloem J."/>
            <person name="Labutti K."/>
            <person name="Salamov A."/>
            <person name="Andreopoulos B."/>
            <person name="Baker S."/>
            <person name="Barry K."/>
            <person name="Bills G."/>
            <person name="Bluhm B."/>
            <person name="Cannon C."/>
            <person name="Castanera R."/>
            <person name="Culley D."/>
            <person name="Daum C."/>
            <person name="Ezra D."/>
            <person name="Gonzalez J."/>
            <person name="Henrissat B."/>
            <person name="Kuo A."/>
            <person name="Liang C."/>
            <person name="Lipzen A."/>
            <person name="Lutzoni F."/>
            <person name="Magnuson J."/>
            <person name="Mondo S."/>
            <person name="Nolan M."/>
            <person name="Ohm R."/>
            <person name="Pangilinan J."/>
            <person name="Park H.-J."/>
            <person name="Ramirez L."/>
            <person name="Alfaro M."/>
            <person name="Sun H."/>
            <person name="Tritt A."/>
            <person name="Yoshinaga Y."/>
            <person name="Zwiers L.-H."/>
            <person name="Turgeon B."/>
            <person name="Goodwin S."/>
            <person name="Spatafora J."/>
            <person name="Crous P."/>
            <person name="Grigoriev I."/>
        </authorList>
    </citation>
    <scope>NUCLEOTIDE SEQUENCE</scope>
    <source>
        <strain evidence="3">CBS 122367</strain>
    </source>
</reference>
<dbReference type="EMBL" id="MU005580">
    <property type="protein sequence ID" value="KAF2684983.1"/>
    <property type="molecule type" value="Genomic_DNA"/>
</dbReference>
<evidence type="ECO:0000313" key="4">
    <source>
        <dbReference type="Proteomes" id="UP000799291"/>
    </source>
</evidence>
<gene>
    <name evidence="3" type="ORF">K458DRAFT_417821</name>
</gene>
<feature type="compositionally biased region" description="Polar residues" evidence="1">
    <location>
        <begin position="313"/>
        <end position="330"/>
    </location>
</feature>
<proteinExistence type="predicted"/>
<dbReference type="OrthoDB" id="3799818at2759"/>
<dbReference type="InterPro" id="IPR058253">
    <property type="entry name" value="Zn_ribbon_double"/>
</dbReference>
<feature type="region of interest" description="Disordered" evidence="1">
    <location>
        <begin position="311"/>
        <end position="355"/>
    </location>
</feature>
<evidence type="ECO:0000313" key="3">
    <source>
        <dbReference type="EMBL" id="KAF2684983.1"/>
    </source>
</evidence>
<sequence>MSTHSIALSTEKTHGTKLSPKLSGKQPASPEVGASSSRNITFDLESLQSRTVAVDMATPPALHVQRPSNDSNSLYDHANGNEQDDAGAKWHCCKCDKSTPILIRPCPHPLGALACECPHKPCGSCKTTGQVKPFLPMEEPAMVPLAEVTKEIRFGVLCSCCGLSWRAEETGRYKKTLRKMPSLGISMGQIHQKRLAPANGYLRKSKSTLVLGNKRIITPPGQTVEKQAQYASVKFSEIECTCGIVIDLSTALCFQIVPPPVEEKVKEPGKVKERKKSHVEGKKVGWTTTPELQAKGYGQAIIRIRGIEHPNPLRSNPITVEDVPTTSRVQESPDVSGDQEASGKSKKGGVCCSAM</sequence>
<accession>A0A6G1J446</accession>
<feature type="compositionally biased region" description="Polar residues" evidence="1">
    <location>
        <begin position="1"/>
        <end position="10"/>
    </location>
</feature>